<evidence type="ECO:0000313" key="2">
    <source>
        <dbReference type="EMBL" id="GGO87610.1"/>
    </source>
</evidence>
<sequence>MRIFDPHIHMTSRTTDDYEAMAAAGVRALVEPSFWLGQPRTGVGTFVDYFDGLLGWERHRASQFGIQHHCAIALNPKEANDPRLAGVLDLLPRYLVKDTVVAVGEIGYDAMTPEEDKAFARQLRLAIEHDLPVLVHTPHRDKAAGTRRSLDVIRESGIDPGRVVVDHLNEVTVGMVADSGCWMGFSIYPQTKMSAERMVRILTGFGTSRILVDSAADWGRSDPLSTRRTADAMTGSGFSPQDVDRVFWQNPVEFYGQSGRLELGDTPLVDTGIAVRAAPEAEFAGNSIRRGAE</sequence>
<keyword evidence="3" id="KW-1185">Reference proteome</keyword>
<organism evidence="2 3">
    <name type="scientific">Wenjunlia tyrosinilytica</name>
    <dbReference type="NCBI Taxonomy" id="1544741"/>
    <lineage>
        <taxon>Bacteria</taxon>
        <taxon>Bacillati</taxon>
        <taxon>Actinomycetota</taxon>
        <taxon>Actinomycetes</taxon>
        <taxon>Kitasatosporales</taxon>
        <taxon>Streptomycetaceae</taxon>
        <taxon>Wenjunlia</taxon>
    </lineage>
</organism>
<dbReference type="InterPro" id="IPR032466">
    <property type="entry name" value="Metal_Hydrolase"/>
</dbReference>
<evidence type="ECO:0000256" key="1">
    <source>
        <dbReference type="PIRNR" id="PIRNR005295"/>
    </source>
</evidence>
<keyword evidence="1" id="KW-0479">Metal-binding</keyword>
<dbReference type="Gene3D" id="3.20.20.140">
    <property type="entry name" value="Metal-dependent hydrolases"/>
    <property type="match status" value="1"/>
</dbReference>
<keyword evidence="1 2" id="KW-0378">Hydrolase</keyword>
<reference evidence="2" key="2">
    <citation type="submission" date="2020-09" db="EMBL/GenBank/DDBJ databases">
        <authorList>
            <person name="Sun Q."/>
            <person name="Zhou Y."/>
        </authorList>
    </citation>
    <scope>NUCLEOTIDE SEQUENCE</scope>
    <source>
        <strain evidence="2">CGMCC 4.7201</strain>
    </source>
</reference>
<dbReference type="PIRSF" id="PIRSF005295">
    <property type="entry name" value="UCP005295_TatD"/>
    <property type="match status" value="1"/>
</dbReference>
<dbReference type="EMBL" id="BMMS01000010">
    <property type="protein sequence ID" value="GGO87610.1"/>
    <property type="molecule type" value="Genomic_DNA"/>
</dbReference>
<dbReference type="GO" id="GO:0046872">
    <property type="term" value="F:metal ion binding"/>
    <property type="evidence" value="ECO:0007669"/>
    <property type="project" value="UniProtKB-KW"/>
</dbReference>
<name>A0A917ZNT7_9ACTN</name>
<evidence type="ECO:0000313" key="3">
    <source>
        <dbReference type="Proteomes" id="UP000641932"/>
    </source>
</evidence>
<dbReference type="AlphaFoldDB" id="A0A917ZNT7"/>
<reference evidence="2" key="1">
    <citation type="journal article" date="2014" name="Int. J. Syst. Evol. Microbiol.">
        <title>Complete genome sequence of Corynebacterium casei LMG S-19264T (=DSM 44701T), isolated from a smear-ripened cheese.</title>
        <authorList>
            <consortium name="US DOE Joint Genome Institute (JGI-PGF)"/>
            <person name="Walter F."/>
            <person name="Albersmeier A."/>
            <person name="Kalinowski J."/>
            <person name="Ruckert C."/>
        </authorList>
    </citation>
    <scope>NUCLEOTIDE SEQUENCE</scope>
    <source>
        <strain evidence="2">CGMCC 4.7201</strain>
    </source>
</reference>
<comment type="caution">
    <text evidence="2">The sequence shown here is derived from an EMBL/GenBank/DDBJ whole genome shotgun (WGS) entry which is preliminary data.</text>
</comment>
<protein>
    <submittedName>
        <fullName evidence="2">TatD family hydrolase</fullName>
    </submittedName>
</protein>
<dbReference type="GO" id="GO:0016788">
    <property type="term" value="F:hydrolase activity, acting on ester bonds"/>
    <property type="evidence" value="ECO:0007669"/>
    <property type="project" value="UniProtKB-UniRule"/>
</dbReference>
<dbReference type="InterPro" id="IPR012022">
    <property type="entry name" value="UCP005295"/>
</dbReference>
<proteinExistence type="inferred from homology"/>
<accession>A0A917ZNT7</accession>
<comment type="similarity">
    <text evidence="1">Belongs to the metallo-dependent hydrolases superfamily.</text>
</comment>
<dbReference type="PANTHER" id="PTHR42658:SF1">
    <property type="entry name" value="HYDROLASE TATD"/>
    <property type="match status" value="1"/>
</dbReference>
<dbReference type="Pfam" id="PF01026">
    <property type="entry name" value="TatD_DNase"/>
    <property type="match status" value="1"/>
</dbReference>
<dbReference type="InterPro" id="IPR001130">
    <property type="entry name" value="TatD-like"/>
</dbReference>
<gene>
    <name evidence="2" type="ORF">GCM10012280_26460</name>
</gene>
<dbReference type="Proteomes" id="UP000641932">
    <property type="component" value="Unassembled WGS sequence"/>
</dbReference>
<dbReference type="PANTHER" id="PTHR42658">
    <property type="entry name" value="HYDROLASE TATD"/>
    <property type="match status" value="1"/>
</dbReference>
<dbReference type="SUPFAM" id="SSF51556">
    <property type="entry name" value="Metallo-dependent hydrolases"/>
    <property type="match status" value="1"/>
</dbReference>
<dbReference type="RefSeq" id="WP_189131822.1">
    <property type="nucleotide sequence ID" value="NZ_BMMS01000010.1"/>
</dbReference>